<organism evidence="1 2">
    <name type="scientific">Candidatus Campylobacter infans</name>
    <dbReference type="NCBI Taxonomy" id="2561898"/>
    <lineage>
        <taxon>Bacteria</taxon>
        <taxon>Pseudomonadati</taxon>
        <taxon>Campylobacterota</taxon>
        <taxon>Epsilonproteobacteria</taxon>
        <taxon>Campylobacterales</taxon>
        <taxon>Campylobacteraceae</taxon>
        <taxon>Campylobacter</taxon>
    </lineage>
</organism>
<protein>
    <submittedName>
        <fullName evidence="1">Uncharacterized protein</fullName>
    </submittedName>
</protein>
<dbReference type="AlphaFoldDB" id="A0A7H9CFN5"/>
<proteinExistence type="predicted"/>
<dbReference type="Proteomes" id="UP000509414">
    <property type="component" value="Chromosome"/>
</dbReference>
<reference evidence="1 2" key="1">
    <citation type="submission" date="2020-02" db="EMBL/GenBank/DDBJ databases">
        <title>Complete genome sequence of the novel Campylobacter species Candidatus Campylobacter infans.</title>
        <authorList>
            <person name="Duim B."/>
            <person name="Zomer A."/>
            <person name="van der Graaf L."/>
            <person name="Wagenaar J."/>
        </authorList>
    </citation>
    <scope>NUCLEOTIDE SEQUENCE [LARGE SCALE GENOMIC DNA]</scope>
    <source>
        <strain evidence="1 2">19S00001</strain>
    </source>
</reference>
<accession>A0A7H9CFN5</accession>
<gene>
    <name evidence="1" type="ORF">CINF_0366</name>
</gene>
<evidence type="ECO:0000313" key="1">
    <source>
        <dbReference type="EMBL" id="QLI04906.1"/>
    </source>
</evidence>
<keyword evidence="2" id="KW-1185">Reference proteome</keyword>
<dbReference type="EMBL" id="CP049075">
    <property type="protein sequence ID" value="QLI04906.1"/>
    <property type="molecule type" value="Genomic_DNA"/>
</dbReference>
<evidence type="ECO:0000313" key="2">
    <source>
        <dbReference type="Proteomes" id="UP000509414"/>
    </source>
</evidence>
<dbReference type="RefSeq" id="WP_178697227.1">
    <property type="nucleotide sequence ID" value="NZ_CP049075.1"/>
</dbReference>
<name>A0A7H9CFN5_9BACT</name>
<sequence>MIIIGHELVAFKRPKICDFSKQSLEQKSQFILIKNEIQAVIANANGINFLACESLDLAKSLQELANDYLFDSKIALLISNDDELLKAITARIDAVIYKNIL</sequence>
<dbReference type="KEGG" id="cinf:CINF_0366"/>